<evidence type="ECO:0008006" key="4">
    <source>
        <dbReference type="Google" id="ProtNLM"/>
    </source>
</evidence>
<feature type="transmembrane region" description="Helical" evidence="1">
    <location>
        <begin position="7"/>
        <end position="26"/>
    </location>
</feature>
<evidence type="ECO:0000313" key="3">
    <source>
        <dbReference type="Proteomes" id="UP001255246"/>
    </source>
</evidence>
<dbReference type="EMBL" id="JAVRHR010000001">
    <property type="protein sequence ID" value="MDT0605970.1"/>
    <property type="molecule type" value="Genomic_DNA"/>
</dbReference>
<keyword evidence="1" id="KW-0812">Transmembrane</keyword>
<keyword evidence="1" id="KW-0472">Membrane</keyword>
<comment type="caution">
    <text evidence="2">The sequence shown here is derived from an EMBL/GenBank/DDBJ whole genome shotgun (WGS) entry which is preliminary data.</text>
</comment>
<keyword evidence="3" id="KW-1185">Reference proteome</keyword>
<evidence type="ECO:0000313" key="2">
    <source>
        <dbReference type="EMBL" id="MDT0605970.1"/>
    </source>
</evidence>
<protein>
    <recommendedName>
        <fullName evidence="4">AsmA-like protein</fullName>
    </recommendedName>
</protein>
<organism evidence="2 3">
    <name type="scientific">Croceitalea rosinachiae</name>
    <dbReference type="NCBI Taxonomy" id="3075596"/>
    <lineage>
        <taxon>Bacteria</taxon>
        <taxon>Pseudomonadati</taxon>
        <taxon>Bacteroidota</taxon>
        <taxon>Flavobacteriia</taxon>
        <taxon>Flavobacteriales</taxon>
        <taxon>Flavobacteriaceae</taxon>
        <taxon>Croceitalea</taxon>
    </lineage>
</organism>
<sequence>MLKIKLLRAWFVFLILIVLLLGFGFIQTKKTIQKALDNQIVLLNKTQPLHLTYDKLELSYLQRSFELTNVVLLQDSSYLDLNKLTPHTLINSIKVKNFKVLPLLINKKLDVDEFEVIGLEVVFKKGGLLEKRLTQKTKKKASSSSRNVLNQLSISKFKVSDFQIVHFDEKANDTINALKGDLLVVKDILFTGGPDKKVISIKTDDVVFELDQMSVTYGSIKDKISLSKGIMNLGTGYSKFRNLKLSDLNSLKKKVSNNTFTKSPGSFDISMVEVFGLDTSKLFKNFDLMADSVLIDNAKITILKDSNKPWNKSVTKPMPQQVLRNSNKEFWINKVLIKNSSLNYLEIINDKEVVINLEDVQSTILNLGTVKSKYNDLESPNIDVTISAKVFKELNFLLNLKLINPLHSNFFSFNGHTSSFNFESFNPVMVPSSSIKFESGRVLKIDFNGQGNETSTKGDFVMRYDNLKTIILRKDAMLTNKTFSWLANSAVRKENPKNGRLKTAQIDFNRIPYKGFGNYMVKSIESGLINSVYPFGKRTRKK</sequence>
<dbReference type="RefSeq" id="WP_311349533.1">
    <property type="nucleotide sequence ID" value="NZ_JAVRHR010000001.1"/>
</dbReference>
<keyword evidence="1" id="KW-1133">Transmembrane helix</keyword>
<evidence type="ECO:0000256" key="1">
    <source>
        <dbReference type="SAM" id="Phobius"/>
    </source>
</evidence>
<reference evidence="2 3" key="1">
    <citation type="submission" date="2023-09" db="EMBL/GenBank/DDBJ databases">
        <authorList>
            <person name="Rey-Velasco X."/>
        </authorList>
    </citation>
    <scope>NUCLEOTIDE SEQUENCE [LARGE SCALE GENOMIC DNA]</scope>
    <source>
        <strain evidence="2 3">F388</strain>
    </source>
</reference>
<proteinExistence type="predicted"/>
<dbReference type="Proteomes" id="UP001255246">
    <property type="component" value="Unassembled WGS sequence"/>
</dbReference>
<gene>
    <name evidence="2" type="ORF">RM706_02965</name>
</gene>
<accession>A0ABU3A7W8</accession>
<name>A0ABU3A7W8_9FLAO</name>